<dbReference type="Pfam" id="PF00483">
    <property type="entry name" value="NTP_transferase"/>
    <property type="match status" value="1"/>
</dbReference>
<keyword evidence="5" id="KW-0547">Nucleotide-binding</keyword>
<dbReference type="Proteomes" id="UP000010467">
    <property type="component" value="Chromosome"/>
</dbReference>
<dbReference type="eggNOG" id="COG0836">
    <property type="taxonomic scope" value="Bacteria"/>
</dbReference>
<dbReference type="EC" id="2.7.7.13" evidence="2"/>
<dbReference type="PANTHER" id="PTHR46390">
    <property type="entry name" value="MANNOSE-1-PHOSPHATE GUANYLYLTRANSFERASE"/>
    <property type="match status" value="1"/>
</dbReference>
<dbReference type="PANTHER" id="PTHR46390:SF1">
    <property type="entry name" value="MANNOSE-1-PHOSPHATE GUANYLYLTRANSFERASE"/>
    <property type="match status" value="1"/>
</dbReference>
<proteinExistence type="inferred from homology"/>
<keyword evidence="11" id="KW-1185">Reference proteome</keyword>
<dbReference type="GO" id="GO:0009298">
    <property type="term" value="P:GDP-mannose biosynthetic process"/>
    <property type="evidence" value="ECO:0007669"/>
    <property type="project" value="TreeGrafter"/>
</dbReference>
<dbReference type="AlphaFoldDB" id="L0A5G6"/>
<dbReference type="SUPFAM" id="SSF53448">
    <property type="entry name" value="Nucleotide-diphospho-sugar transferases"/>
    <property type="match status" value="1"/>
</dbReference>
<evidence type="ECO:0000256" key="5">
    <source>
        <dbReference type="ARBA" id="ARBA00022741"/>
    </source>
</evidence>
<evidence type="ECO:0000313" key="10">
    <source>
        <dbReference type="EMBL" id="AFZ68265.1"/>
    </source>
</evidence>
<evidence type="ECO:0000256" key="6">
    <source>
        <dbReference type="ARBA" id="ARBA00023134"/>
    </source>
</evidence>
<dbReference type="GO" id="GO:0005525">
    <property type="term" value="F:GTP binding"/>
    <property type="evidence" value="ECO:0007669"/>
    <property type="project" value="UniProtKB-KW"/>
</dbReference>
<dbReference type="CDD" id="cd02509">
    <property type="entry name" value="GDP-M1P_Guanylyltransferase"/>
    <property type="match status" value="1"/>
</dbReference>
<organism evidence="10 11">
    <name type="scientific">Deinococcus peraridilitoris (strain DSM 19664 / LMG 22246 / CIP 109416 / KR-200)</name>
    <dbReference type="NCBI Taxonomy" id="937777"/>
    <lineage>
        <taxon>Bacteria</taxon>
        <taxon>Thermotogati</taxon>
        <taxon>Deinococcota</taxon>
        <taxon>Deinococci</taxon>
        <taxon>Deinococcales</taxon>
        <taxon>Deinococcaceae</taxon>
        <taxon>Deinococcus</taxon>
    </lineage>
</organism>
<dbReference type="InterPro" id="IPR054566">
    <property type="entry name" value="ManC/GMP-like_b-helix"/>
</dbReference>
<feature type="domain" description="MannoseP isomerase/GMP-like beta-helix" evidence="9">
    <location>
        <begin position="287"/>
        <end position="343"/>
    </location>
</feature>
<dbReference type="FunFam" id="3.90.550.10:FF:000046">
    <property type="entry name" value="Mannose-1-phosphate guanylyltransferase (GDP)"/>
    <property type="match status" value="1"/>
</dbReference>
<comment type="similarity">
    <text evidence="1">Belongs to the mannose-6-phosphate isomerase type 2 family.</text>
</comment>
<dbReference type="InterPro" id="IPR049577">
    <property type="entry name" value="GMPP_N"/>
</dbReference>
<dbReference type="HOGENOM" id="CLU_035527_0_1_0"/>
<evidence type="ECO:0000259" key="9">
    <source>
        <dbReference type="Pfam" id="PF22640"/>
    </source>
</evidence>
<evidence type="ECO:0000256" key="3">
    <source>
        <dbReference type="ARBA" id="ARBA00022679"/>
    </source>
</evidence>
<name>L0A5G6_DEIPD</name>
<gene>
    <name evidence="10" type="ordered locus">Deipe_2801</name>
</gene>
<evidence type="ECO:0000256" key="2">
    <source>
        <dbReference type="ARBA" id="ARBA00012387"/>
    </source>
</evidence>
<dbReference type="Pfam" id="PF22640">
    <property type="entry name" value="ManC_GMP_beta-helix"/>
    <property type="match status" value="1"/>
</dbReference>
<evidence type="ECO:0000259" key="8">
    <source>
        <dbReference type="Pfam" id="PF00483"/>
    </source>
</evidence>
<dbReference type="STRING" id="937777.Deipe_2801"/>
<dbReference type="InterPro" id="IPR029044">
    <property type="entry name" value="Nucleotide-diphossugar_trans"/>
</dbReference>
<dbReference type="OrthoDB" id="9806359at2"/>
<keyword evidence="6" id="KW-0342">GTP-binding</keyword>
<evidence type="ECO:0000256" key="1">
    <source>
        <dbReference type="ARBA" id="ARBA00006115"/>
    </source>
</evidence>
<dbReference type="RefSeq" id="WP_015236567.1">
    <property type="nucleotide sequence ID" value="NC_019793.1"/>
</dbReference>
<dbReference type="PATRIC" id="fig|937777.3.peg.2815"/>
<protein>
    <recommendedName>
        <fullName evidence="2">mannose-1-phosphate guanylyltransferase</fullName>
        <ecNumber evidence="2">2.7.7.13</ecNumber>
    </recommendedName>
</protein>
<evidence type="ECO:0000256" key="4">
    <source>
        <dbReference type="ARBA" id="ARBA00022695"/>
    </source>
</evidence>
<keyword evidence="3 10" id="KW-0808">Transferase</keyword>
<keyword evidence="4 10" id="KW-0548">Nucleotidyltransferase</keyword>
<evidence type="ECO:0000256" key="7">
    <source>
        <dbReference type="ARBA" id="ARBA00047343"/>
    </source>
</evidence>
<evidence type="ECO:0000313" key="11">
    <source>
        <dbReference type="Proteomes" id="UP000010467"/>
    </source>
</evidence>
<dbReference type="Gene3D" id="3.90.550.10">
    <property type="entry name" value="Spore Coat Polysaccharide Biosynthesis Protein SpsA, Chain A"/>
    <property type="match status" value="1"/>
</dbReference>
<dbReference type="EMBL" id="CP003382">
    <property type="protein sequence ID" value="AFZ68265.1"/>
    <property type="molecule type" value="Genomic_DNA"/>
</dbReference>
<dbReference type="InterPro" id="IPR005835">
    <property type="entry name" value="NTP_transferase_dom"/>
</dbReference>
<dbReference type="InterPro" id="IPR051161">
    <property type="entry name" value="Mannose-6P_isomerase_type2"/>
</dbReference>
<comment type="catalytic activity">
    <reaction evidence="7">
        <text>alpha-D-mannose 1-phosphate + GTP + H(+) = GDP-alpha-D-mannose + diphosphate</text>
        <dbReference type="Rhea" id="RHEA:15229"/>
        <dbReference type="ChEBI" id="CHEBI:15378"/>
        <dbReference type="ChEBI" id="CHEBI:33019"/>
        <dbReference type="ChEBI" id="CHEBI:37565"/>
        <dbReference type="ChEBI" id="CHEBI:57527"/>
        <dbReference type="ChEBI" id="CHEBI:58409"/>
        <dbReference type="EC" id="2.7.7.13"/>
    </reaction>
</comment>
<dbReference type="KEGG" id="dpd:Deipe_2801"/>
<feature type="domain" description="Nucleotidyl transferase" evidence="8">
    <location>
        <begin position="6"/>
        <end position="276"/>
    </location>
</feature>
<dbReference type="SUPFAM" id="SSF159283">
    <property type="entry name" value="Guanosine diphospho-D-mannose pyrophosphorylase/mannose-6-phosphate isomerase linker domain"/>
    <property type="match status" value="1"/>
</dbReference>
<sequence length="353" mass="39523">MNQFVSVILAGGSGERFWPLSRKHKPKQFLSLDHTGSTLLQATAERLLAIHPNTDNLYVITSAEYRGLVLEQLPELPVENLIVEPFARDTAPAVLYATLCLQKRYDNPIIGFFPADHRVTSDERFERCMLRAADAAERHGSLVVLGIEPNFPATGYGYIRRGESVPGRGVYHVSHFAEKPDVETAQAYLDTGVYCWNSGMLVASMNTLLEEFRTHQNELLTVLSAAKNRLSTREAYASTEKISFDYAILEKSKRVHVVPGDFDWDDLGDWNALERLLKNNHGAPSSGRHVGLDTEGVLLYNTNSNELIVTIGLEDVTIVSDKEVTLVVRKERTQDIKKVVQQLKNTPGLERFA</sequence>
<dbReference type="GO" id="GO:0004475">
    <property type="term" value="F:mannose-1-phosphate guanylyltransferase (GTP) activity"/>
    <property type="evidence" value="ECO:0007669"/>
    <property type="project" value="UniProtKB-EC"/>
</dbReference>
<accession>L0A5G6</accession>
<reference evidence="11" key="1">
    <citation type="submission" date="2012-03" db="EMBL/GenBank/DDBJ databases">
        <title>Complete sequence of chromosome of Deinococcus peraridilitoris DSM 19664.</title>
        <authorList>
            <person name="Lucas S."/>
            <person name="Copeland A."/>
            <person name="Lapidus A."/>
            <person name="Glavina del Rio T."/>
            <person name="Dalin E."/>
            <person name="Tice H."/>
            <person name="Bruce D."/>
            <person name="Goodwin L."/>
            <person name="Pitluck S."/>
            <person name="Peters L."/>
            <person name="Mikhailova N."/>
            <person name="Lu M."/>
            <person name="Kyrpides N."/>
            <person name="Mavromatis K."/>
            <person name="Ivanova N."/>
            <person name="Brettin T."/>
            <person name="Detter J.C."/>
            <person name="Han C."/>
            <person name="Larimer F."/>
            <person name="Land M."/>
            <person name="Hauser L."/>
            <person name="Markowitz V."/>
            <person name="Cheng J.-F."/>
            <person name="Hugenholtz P."/>
            <person name="Woyke T."/>
            <person name="Wu D."/>
            <person name="Pukall R."/>
            <person name="Steenblock K."/>
            <person name="Brambilla E."/>
            <person name="Klenk H.-P."/>
            <person name="Eisen J.A."/>
        </authorList>
    </citation>
    <scope>NUCLEOTIDE SEQUENCE [LARGE SCALE GENOMIC DNA]</scope>
    <source>
        <strain evidence="11">DSM 19664 / LMG 22246 / CIP 109416 / KR-200</strain>
    </source>
</reference>